<evidence type="ECO:0000313" key="2">
    <source>
        <dbReference type="EMBL" id="CAE0038696.1"/>
    </source>
</evidence>
<evidence type="ECO:0000256" key="1">
    <source>
        <dbReference type="SAM" id="MobiDB-lite"/>
    </source>
</evidence>
<dbReference type="EMBL" id="HBHW01008905">
    <property type="protein sequence ID" value="CAE0038696.1"/>
    <property type="molecule type" value="Transcribed_RNA"/>
</dbReference>
<sequence>MREESKTMQVRLKSEEEQNKSLTALLSASKHLSEEAQKVAQKCQEEVALLEQRAETLSAASEKAERKTRQAQAETEELKKAKNAAQSRALSVVTEVEEERYNTKKAEEQVAILRRRLSVRRPLNHRSGRLPCASPGRFNLEHVDYIKAYF</sequence>
<protein>
    <submittedName>
        <fullName evidence="2">Uncharacterized protein</fullName>
    </submittedName>
</protein>
<organism evidence="2">
    <name type="scientific">Rhodosorus marinus</name>
    <dbReference type="NCBI Taxonomy" id="101924"/>
    <lineage>
        <taxon>Eukaryota</taxon>
        <taxon>Rhodophyta</taxon>
        <taxon>Stylonematophyceae</taxon>
        <taxon>Stylonematales</taxon>
        <taxon>Stylonemataceae</taxon>
        <taxon>Rhodosorus</taxon>
    </lineage>
</organism>
<accession>A0A7S2ZFQ3</accession>
<reference evidence="2" key="1">
    <citation type="submission" date="2021-01" db="EMBL/GenBank/DDBJ databases">
        <authorList>
            <person name="Corre E."/>
            <person name="Pelletier E."/>
            <person name="Niang G."/>
            <person name="Scheremetjew M."/>
            <person name="Finn R."/>
            <person name="Kale V."/>
            <person name="Holt S."/>
            <person name="Cochrane G."/>
            <person name="Meng A."/>
            <person name="Brown T."/>
            <person name="Cohen L."/>
        </authorList>
    </citation>
    <scope>NUCLEOTIDE SEQUENCE</scope>
    <source>
        <strain evidence="2">CCMP 769</strain>
    </source>
</reference>
<proteinExistence type="predicted"/>
<gene>
    <name evidence="2" type="ORF">RMAR00112_LOCUS6655</name>
</gene>
<dbReference type="AlphaFoldDB" id="A0A7S2ZFQ3"/>
<feature type="region of interest" description="Disordered" evidence="1">
    <location>
        <begin position="57"/>
        <end position="84"/>
    </location>
</feature>
<name>A0A7S2ZFQ3_9RHOD</name>